<comment type="subcellular location">
    <subcellularLocation>
        <location evidence="2">Secreted</location>
    </subcellularLocation>
</comment>
<comment type="function">
    <text evidence="14">Endo-1,5-alpha-L-arabinanase involved in degradation of pectin. Its preferred substrate is linear 1,5-alpha-L-arabinan.</text>
</comment>
<evidence type="ECO:0000256" key="1">
    <source>
        <dbReference type="ARBA" id="ARBA00000375"/>
    </source>
</evidence>
<evidence type="ECO:0000256" key="5">
    <source>
        <dbReference type="ARBA" id="ARBA00012586"/>
    </source>
</evidence>
<evidence type="ECO:0000256" key="3">
    <source>
        <dbReference type="ARBA" id="ARBA00004834"/>
    </source>
</evidence>
<feature type="active site" description="Proton donor" evidence="16">
    <location>
        <position position="206"/>
    </location>
</feature>
<evidence type="ECO:0000256" key="15">
    <source>
        <dbReference type="PIRNR" id="PIRNR026534"/>
    </source>
</evidence>
<dbReference type="InterPro" id="IPR016840">
    <property type="entry name" value="Glyco_hydro_43_endo_a_Ara-ase"/>
</dbReference>
<comment type="similarity">
    <text evidence="4 15">Belongs to the glycosyl hydrolase 43 family.</text>
</comment>
<protein>
    <recommendedName>
        <fullName evidence="5 15">Arabinan endo-1,5-alpha-L-arabinosidase</fullName>
        <ecNumber evidence="5 15">3.2.1.99</ecNumber>
    </recommendedName>
</protein>
<dbReference type="OMA" id="EDYQFGW"/>
<proteinExistence type="inferred from homology"/>
<dbReference type="PANTHER" id="PTHR43301:SF7">
    <property type="entry name" value="ARABINAN ENDO-1,5-ALPHA-L-ARABINOSIDASE C"/>
    <property type="match status" value="1"/>
</dbReference>
<keyword evidence="13" id="KW-0624">Polysaccharide degradation</keyword>
<sequence>MKIPTFSSLVATVLATASLVHAQYPAPGECTGDCWGHDPGFQVRQSDGRYFRFSTGGGIHIHSSASLTGPWEAVGQALPGGSVVDHAGRTNLWAPDLHYDAGRNTYYMYYSVSTLGSRDSIIGVASSPNLESGSWVDHGGLFRSEPNGPYNAIDANFANIGGEPILTFGSYWNGIHQVPLAGPLALAQGAQARNVAYNSTGNHAIEAGYVIYRRGWYYLVFSSGRAGGYVENPAPPGEEYRIVVCRSSDGRGGFVDREGRNCLNGNGGTTILASHGNVYGPGGQGLFEDRERGWVLYYHYANPTIGLETSQYQFGWNVLQWSDGWPSV</sequence>
<dbReference type="STRING" id="454130.A0A0U5GLV0"/>
<evidence type="ECO:0000256" key="2">
    <source>
        <dbReference type="ARBA" id="ARBA00004613"/>
    </source>
</evidence>
<organism evidence="19 20">
    <name type="scientific">Aspergillus calidoustus</name>
    <dbReference type="NCBI Taxonomy" id="454130"/>
    <lineage>
        <taxon>Eukaryota</taxon>
        <taxon>Fungi</taxon>
        <taxon>Dikarya</taxon>
        <taxon>Ascomycota</taxon>
        <taxon>Pezizomycotina</taxon>
        <taxon>Eurotiomycetes</taxon>
        <taxon>Eurotiomycetidae</taxon>
        <taxon>Eurotiales</taxon>
        <taxon>Aspergillaceae</taxon>
        <taxon>Aspergillus</taxon>
        <taxon>Aspergillus subgen. Nidulantes</taxon>
    </lineage>
</organism>
<evidence type="ECO:0000256" key="16">
    <source>
        <dbReference type="PIRSR" id="PIRSR606710-1"/>
    </source>
</evidence>
<keyword evidence="11" id="KW-0119">Carbohydrate metabolism</keyword>
<reference evidence="20" key="1">
    <citation type="journal article" date="2016" name="Genome Announc.">
        <title>Draft genome sequences of fungus Aspergillus calidoustus.</title>
        <authorList>
            <person name="Horn F."/>
            <person name="Linde J."/>
            <person name="Mattern D.J."/>
            <person name="Walther G."/>
            <person name="Guthke R."/>
            <person name="Scherlach K."/>
            <person name="Martin K."/>
            <person name="Brakhage A.A."/>
            <person name="Petzke L."/>
            <person name="Valiante V."/>
        </authorList>
    </citation>
    <scope>NUCLEOTIDE SEQUENCE [LARGE SCALE GENOMIC DNA]</scope>
    <source>
        <strain evidence="20">SF006504</strain>
    </source>
</reference>
<dbReference type="InterPro" id="IPR050727">
    <property type="entry name" value="GH43_arabinanases"/>
</dbReference>
<dbReference type="PIRSF" id="PIRSF026534">
    <property type="entry name" value="Endo_alpha-L-arabinosidase"/>
    <property type="match status" value="1"/>
</dbReference>
<accession>A0A0U5GLV0</accession>
<name>A0A0U5GLV0_ASPCI</name>
<evidence type="ECO:0000256" key="12">
    <source>
        <dbReference type="ARBA" id="ARBA00023295"/>
    </source>
</evidence>
<dbReference type="GO" id="GO:0031222">
    <property type="term" value="P:arabinan catabolic process"/>
    <property type="evidence" value="ECO:0007669"/>
    <property type="project" value="UniProtKB-UniPathway"/>
</dbReference>
<comment type="catalytic activity">
    <reaction evidence="1 15">
        <text>Endohydrolysis of (1-&gt;5)-alpha-arabinofuranosidic linkages in (1-&gt;5)-arabinans.</text>
        <dbReference type="EC" id="3.2.1.99"/>
    </reaction>
</comment>
<evidence type="ECO:0000256" key="6">
    <source>
        <dbReference type="ARBA" id="ARBA00022525"/>
    </source>
</evidence>
<keyword evidence="8 18" id="KW-0732">Signal</keyword>
<feature type="active site" description="Proton acceptor" evidence="16">
    <location>
        <position position="38"/>
    </location>
</feature>
<dbReference type="EMBL" id="CDMC01000002">
    <property type="protein sequence ID" value="CEN60474.1"/>
    <property type="molecule type" value="Genomic_DNA"/>
</dbReference>
<evidence type="ECO:0000256" key="14">
    <source>
        <dbReference type="ARBA" id="ARBA00025221"/>
    </source>
</evidence>
<keyword evidence="6" id="KW-0964">Secreted</keyword>
<dbReference type="InterPro" id="IPR023296">
    <property type="entry name" value="Glyco_hydro_beta-prop_sf"/>
</dbReference>
<evidence type="ECO:0000256" key="10">
    <source>
        <dbReference type="ARBA" id="ARBA00023180"/>
    </source>
</evidence>
<evidence type="ECO:0000256" key="18">
    <source>
        <dbReference type="SAM" id="SignalP"/>
    </source>
</evidence>
<dbReference type="GO" id="GO:0005576">
    <property type="term" value="C:extracellular region"/>
    <property type="evidence" value="ECO:0007669"/>
    <property type="project" value="UniProtKB-SubCell"/>
</dbReference>
<dbReference type="GO" id="GO:0045493">
    <property type="term" value="P:xylan catabolic process"/>
    <property type="evidence" value="ECO:0007669"/>
    <property type="project" value="UniProtKB-KW"/>
</dbReference>
<comment type="pathway">
    <text evidence="3 15">Glycan metabolism; L-arabinan degradation.</text>
</comment>
<dbReference type="PANTHER" id="PTHR43301">
    <property type="entry name" value="ARABINAN ENDO-1,5-ALPHA-L-ARABINOSIDASE"/>
    <property type="match status" value="1"/>
</dbReference>
<evidence type="ECO:0000256" key="8">
    <source>
        <dbReference type="ARBA" id="ARBA00022729"/>
    </source>
</evidence>
<evidence type="ECO:0000256" key="4">
    <source>
        <dbReference type="ARBA" id="ARBA00009865"/>
    </source>
</evidence>
<feature type="chain" id="PRO_5006858006" description="Arabinan endo-1,5-alpha-L-arabinosidase" evidence="18">
    <location>
        <begin position="23"/>
        <end position="328"/>
    </location>
</feature>
<dbReference type="InterPro" id="IPR006710">
    <property type="entry name" value="Glyco_hydro_43"/>
</dbReference>
<evidence type="ECO:0000256" key="11">
    <source>
        <dbReference type="ARBA" id="ARBA00023277"/>
    </source>
</evidence>
<keyword evidence="12 15" id="KW-0326">Glycosidase</keyword>
<dbReference type="GO" id="GO:0046558">
    <property type="term" value="F:arabinan endo-1,5-alpha-L-arabinosidase activity"/>
    <property type="evidence" value="ECO:0007669"/>
    <property type="project" value="UniProtKB-EC"/>
</dbReference>
<keyword evidence="9 15" id="KW-0378">Hydrolase</keyword>
<feature type="site" description="Important for catalytic activity, responsible for pKa modulation of the active site Glu and correct orientation of both the proton donor and substrate" evidence="17">
    <location>
        <position position="154"/>
    </location>
</feature>
<dbReference type="CDD" id="cd18831">
    <property type="entry name" value="GH43_AnAbnA-like"/>
    <property type="match status" value="1"/>
</dbReference>
<evidence type="ECO:0000256" key="17">
    <source>
        <dbReference type="PIRSR" id="PIRSR606710-2"/>
    </source>
</evidence>
<dbReference type="Pfam" id="PF04616">
    <property type="entry name" value="Glyco_hydro_43"/>
    <property type="match status" value="1"/>
</dbReference>
<evidence type="ECO:0000313" key="19">
    <source>
        <dbReference type="EMBL" id="CEN60474.1"/>
    </source>
</evidence>
<dbReference type="UniPathway" id="UPA00667"/>
<evidence type="ECO:0000256" key="7">
    <source>
        <dbReference type="ARBA" id="ARBA00022651"/>
    </source>
</evidence>
<keyword evidence="7" id="KW-0858">Xylan degradation</keyword>
<feature type="signal peptide" evidence="18">
    <location>
        <begin position="1"/>
        <end position="22"/>
    </location>
</feature>
<evidence type="ECO:0000256" key="9">
    <source>
        <dbReference type="ARBA" id="ARBA00022801"/>
    </source>
</evidence>
<dbReference type="AlphaFoldDB" id="A0A0U5GLV0"/>
<dbReference type="OrthoDB" id="195678at2759"/>
<dbReference type="EC" id="3.2.1.99" evidence="5 15"/>
<keyword evidence="10" id="KW-0325">Glycoprotein</keyword>
<dbReference type="Gene3D" id="2.115.10.20">
    <property type="entry name" value="Glycosyl hydrolase domain, family 43"/>
    <property type="match status" value="1"/>
</dbReference>
<evidence type="ECO:0000313" key="20">
    <source>
        <dbReference type="Proteomes" id="UP000054771"/>
    </source>
</evidence>
<gene>
    <name evidence="19" type="ORF">ASPCAL02912</name>
</gene>
<keyword evidence="20" id="KW-1185">Reference proteome</keyword>
<dbReference type="SUPFAM" id="SSF75005">
    <property type="entry name" value="Arabinanase/levansucrase/invertase"/>
    <property type="match status" value="1"/>
</dbReference>
<evidence type="ECO:0000256" key="13">
    <source>
        <dbReference type="ARBA" id="ARBA00023326"/>
    </source>
</evidence>
<dbReference type="Proteomes" id="UP000054771">
    <property type="component" value="Unassembled WGS sequence"/>
</dbReference>